<keyword evidence="1" id="KW-0614">Plasmid</keyword>
<dbReference type="AlphaFoldDB" id="A0A4Y5SU74"/>
<protein>
    <submittedName>
        <fullName evidence="1">Uncharacterized protein</fullName>
    </submittedName>
</protein>
<evidence type="ECO:0000313" key="2">
    <source>
        <dbReference type="Proteomes" id="UP000296374"/>
    </source>
</evidence>
<dbReference type="KEGG" id="plia:E4191_19490"/>
<name>A0A4Y5SU74_9RHOB</name>
<proteinExistence type="predicted"/>
<reference evidence="2" key="1">
    <citation type="submission" date="2019-05" db="EMBL/GenBank/DDBJ databases">
        <title>Tamlana fucoidanivorans sp. nov., isolated from the surface of algae collected from Fujian province in China.</title>
        <authorList>
            <person name="Li J."/>
        </authorList>
    </citation>
    <scope>NUCLEOTIDE SEQUENCE [LARGE SCALE GENOMIC DNA]</scope>
    <source>
        <strain evidence="2">2251</strain>
        <plasmid evidence="2">unnamed2</plasmid>
    </source>
</reference>
<accession>A0A4Y5SU74</accession>
<geneLocation type="plasmid" evidence="1 2">
    <name>unnamed2</name>
</geneLocation>
<sequence>MTLNIAVGRISKKTMSDLDEYMRAFCPGELSAFWVGDQVFLELASVEALALIRAQFPEIDMRVLNEGDAPPPAPSAI</sequence>
<evidence type="ECO:0000313" key="1">
    <source>
        <dbReference type="EMBL" id="QDA36296.1"/>
    </source>
</evidence>
<dbReference type="RefSeq" id="WP_139616059.1">
    <property type="nucleotide sequence ID" value="NZ_CP040762.1"/>
</dbReference>
<gene>
    <name evidence="1" type="ORF">E4191_19490</name>
</gene>
<organism evidence="1 2">
    <name type="scientific">Paracoccus liaowanqingii</name>
    <dbReference type="NCBI Taxonomy" id="2560053"/>
    <lineage>
        <taxon>Bacteria</taxon>
        <taxon>Pseudomonadati</taxon>
        <taxon>Pseudomonadota</taxon>
        <taxon>Alphaproteobacteria</taxon>
        <taxon>Rhodobacterales</taxon>
        <taxon>Paracoccaceae</taxon>
        <taxon>Paracoccus</taxon>
    </lineage>
</organism>
<dbReference type="EMBL" id="CP040762">
    <property type="protein sequence ID" value="QDA36296.1"/>
    <property type="molecule type" value="Genomic_DNA"/>
</dbReference>
<dbReference type="Proteomes" id="UP000296374">
    <property type="component" value="Plasmid unnamed2"/>
</dbReference>